<name>C7N7H2_SLAHD</name>
<dbReference type="HOGENOM" id="CLU_070764_2_0_11"/>
<dbReference type="PROSITE" id="PS51379">
    <property type="entry name" value="4FE4S_FER_2"/>
    <property type="match status" value="2"/>
</dbReference>
<dbReference type="SUPFAM" id="SSF55469">
    <property type="entry name" value="FMN-dependent nitroreductase-like"/>
    <property type="match status" value="1"/>
</dbReference>
<gene>
    <name evidence="7" type="ordered locus">Shel_18390</name>
</gene>
<accession>C7N7H2</accession>
<dbReference type="InterPro" id="IPR017896">
    <property type="entry name" value="4Fe4S_Fe-S-bd"/>
</dbReference>
<evidence type="ECO:0000259" key="6">
    <source>
        <dbReference type="PROSITE" id="PS51379"/>
    </source>
</evidence>
<dbReference type="Pfam" id="PF00881">
    <property type="entry name" value="Nitroreductase"/>
    <property type="match status" value="1"/>
</dbReference>
<reference evidence="7 8" key="1">
    <citation type="journal article" date="2009" name="Stand. Genomic Sci.">
        <title>Complete genome sequence of Slackia heliotrinireducens type strain (RHS 1).</title>
        <authorList>
            <person name="Pukall R."/>
            <person name="Lapidus A."/>
            <person name="Nolan M."/>
            <person name="Copeland A."/>
            <person name="Glavina Del Rio T."/>
            <person name="Lucas S."/>
            <person name="Chen F."/>
            <person name="Tice H."/>
            <person name="Cheng J.F."/>
            <person name="Chertkov O."/>
            <person name="Bruce D."/>
            <person name="Goodwin L."/>
            <person name="Kuske C."/>
            <person name="Brettin T."/>
            <person name="Detter J.C."/>
            <person name="Han C."/>
            <person name="Pitluck S."/>
            <person name="Pati A."/>
            <person name="Mavrommatis K."/>
            <person name="Ivanova N."/>
            <person name="Ovchinnikova G."/>
            <person name="Chen A."/>
            <person name="Palaniappan K."/>
            <person name="Schneider S."/>
            <person name="Rohde M."/>
            <person name="Chain P."/>
            <person name="D'haeseleer P."/>
            <person name="Goker M."/>
            <person name="Bristow J."/>
            <person name="Eisen J.A."/>
            <person name="Markowitz V."/>
            <person name="Kyrpides N.C."/>
            <person name="Klenk H.P."/>
            <person name="Hugenholtz P."/>
        </authorList>
    </citation>
    <scope>NUCLEOTIDE SEQUENCE [LARGE SCALE GENOMIC DNA]</scope>
    <source>
        <strain evidence="8">ATCC 29202 / DSM 20476 / NCTC 11029 / RHS 1</strain>
    </source>
</reference>
<protein>
    <submittedName>
        <fullName evidence="7">Nitroreductase</fullName>
    </submittedName>
</protein>
<keyword evidence="2" id="KW-0479">Metal-binding</keyword>
<evidence type="ECO:0000256" key="2">
    <source>
        <dbReference type="ARBA" id="ARBA00022723"/>
    </source>
</evidence>
<dbReference type="PANTHER" id="PTHR43673">
    <property type="entry name" value="NAD(P)H NITROREDUCTASE YDGI-RELATED"/>
    <property type="match status" value="1"/>
</dbReference>
<keyword evidence="5" id="KW-0411">Iron-sulfur</keyword>
<feature type="domain" description="4Fe-4S ferredoxin-type" evidence="6">
    <location>
        <begin position="43"/>
        <end position="72"/>
    </location>
</feature>
<evidence type="ECO:0000256" key="4">
    <source>
        <dbReference type="ARBA" id="ARBA00023004"/>
    </source>
</evidence>
<dbReference type="Pfam" id="PF13187">
    <property type="entry name" value="Fer4_9"/>
    <property type="match status" value="1"/>
</dbReference>
<keyword evidence="4" id="KW-0408">Iron</keyword>
<dbReference type="RefSeq" id="WP_012798959.1">
    <property type="nucleotide sequence ID" value="NC_013165.1"/>
</dbReference>
<dbReference type="GO" id="GO:0016491">
    <property type="term" value="F:oxidoreductase activity"/>
    <property type="evidence" value="ECO:0007669"/>
    <property type="project" value="UniProtKB-KW"/>
</dbReference>
<dbReference type="InterPro" id="IPR017900">
    <property type="entry name" value="4Fe4S_Fe_S_CS"/>
</dbReference>
<dbReference type="Gene3D" id="3.30.70.20">
    <property type="match status" value="1"/>
</dbReference>
<dbReference type="EMBL" id="CP001684">
    <property type="protein sequence ID" value="ACV22857.1"/>
    <property type="molecule type" value="Genomic_DNA"/>
</dbReference>
<dbReference type="InterPro" id="IPR000415">
    <property type="entry name" value="Nitroreductase-like"/>
</dbReference>
<sequence>MGVESKTLFKVDVDRCIRCGRCVNVCSGMVLERGRDQTPHMLPFERFGWKGCWRCEHCLAVCPVGAISIFGKDPSDSSSPAPPEAADHLERLVANRRTCRRYLDKDVDPTIVDSILDAMQNVPAGGNAQNTEYTVIDSKERMDRIRESAYAAMEQAAAEGRYTSSFDAFYYRKMKQSEATVRKGDLLFCGAPHLFVAHAKATGRWADDYAVNCNLATAYFELLANAHGLGTAIMSYPSDVLNELAPEARAMLGIPADHYMKPVVGFGYPEIPYARGVRKNRRKVHRWSKYAESGI</sequence>
<evidence type="ECO:0000313" key="8">
    <source>
        <dbReference type="Proteomes" id="UP000002026"/>
    </source>
</evidence>
<evidence type="ECO:0000256" key="1">
    <source>
        <dbReference type="ARBA" id="ARBA00007118"/>
    </source>
</evidence>
<dbReference type="PANTHER" id="PTHR43673:SF10">
    <property type="entry name" value="NADH DEHYDROGENASE_NAD(P)H NITROREDUCTASE XCC3605-RELATED"/>
    <property type="match status" value="1"/>
</dbReference>
<dbReference type="GO" id="GO:0046872">
    <property type="term" value="F:metal ion binding"/>
    <property type="evidence" value="ECO:0007669"/>
    <property type="project" value="UniProtKB-KW"/>
</dbReference>
<dbReference type="Gene3D" id="3.40.109.10">
    <property type="entry name" value="NADH Oxidase"/>
    <property type="match status" value="1"/>
</dbReference>
<dbReference type="InterPro" id="IPR029479">
    <property type="entry name" value="Nitroreductase"/>
</dbReference>
<evidence type="ECO:0000313" key="7">
    <source>
        <dbReference type="EMBL" id="ACV22857.1"/>
    </source>
</evidence>
<keyword evidence="8" id="KW-1185">Reference proteome</keyword>
<dbReference type="eggNOG" id="COG3383">
    <property type="taxonomic scope" value="Bacteria"/>
</dbReference>
<evidence type="ECO:0000256" key="3">
    <source>
        <dbReference type="ARBA" id="ARBA00023002"/>
    </source>
</evidence>
<comment type="similarity">
    <text evidence="1">Belongs to the nitroreductase family.</text>
</comment>
<dbReference type="STRING" id="471855.Shel_18390"/>
<dbReference type="PROSITE" id="PS00198">
    <property type="entry name" value="4FE4S_FER_1"/>
    <property type="match status" value="1"/>
</dbReference>
<dbReference type="eggNOG" id="COG0778">
    <property type="taxonomic scope" value="Bacteria"/>
</dbReference>
<dbReference type="SUPFAM" id="SSF54862">
    <property type="entry name" value="4Fe-4S ferredoxins"/>
    <property type="match status" value="1"/>
</dbReference>
<dbReference type="GO" id="GO:0051536">
    <property type="term" value="F:iron-sulfur cluster binding"/>
    <property type="evidence" value="ECO:0007669"/>
    <property type="project" value="UniProtKB-KW"/>
</dbReference>
<evidence type="ECO:0000256" key="5">
    <source>
        <dbReference type="ARBA" id="ARBA00023014"/>
    </source>
</evidence>
<dbReference type="AlphaFoldDB" id="C7N7H2"/>
<feature type="domain" description="4Fe-4S ferredoxin-type" evidence="6">
    <location>
        <begin position="7"/>
        <end position="36"/>
    </location>
</feature>
<dbReference type="Proteomes" id="UP000002026">
    <property type="component" value="Chromosome"/>
</dbReference>
<organism evidence="7 8">
    <name type="scientific">Slackia heliotrinireducens (strain ATCC 29202 / DSM 20476 / NCTC 11029 / RHS 1)</name>
    <name type="common">Peptococcus heliotrinreducens</name>
    <dbReference type="NCBI Taxonomy" id="471855"/>
    <lineage>
        <taxon>Bacteria</taxon>
        <taxon>Bacillati</taxon>
        <taxon>Actinomycetota</taxon>
        <taxon>Coriobacteriia</taxon>
        <taxon>Eggerthellales</taxon>
        <taxon>Eggerthellaceae</taxon>
        <taxon>Slackia</taxon>
    </lineage>
</organism>
<proteinExistence type="inferred from homology"/>
<dbReference type="KEGG" id="shi:Shel_18390"/>
<keyword evidence="3" id="KW-0560">Oxidoreductase</keyword>